<protein>
    <recommendedName>
        <fullName evidence="6">Serpin domain-containing protein</fullName>
    </recommendedName>
</protein>
<feature type="domain" description="Serpin" evidence="6">
    <location>
        <begin position="33"/>
        <end position="369"/>
    </location>
</feature>
<dbReference type="Proteomes" id="UP000015102">
    <property type="component" value="Unassembled WGS sequence"/>
</dbReference>
<dbReference type="AlphaFoldDB" id="T1GWX2"/>
<comment type="similarity">
    <text evidence="1 4">Belongs to the serpin family.</text>
</comment>
<evidence type="ECO:0000256" key="4">
    <source>
        <dbReference type="RuleBase" id="RU000411"/>
    </source>
</evidence>
<dbReference type="InterPro" id="IPR023796">
    <property type="entry name" value="Serpin_dom"/>
</dbReference>
<dbReference type="EMBL" id="CAQQ02174728">
    <property type="status" value="NOT_ANNOTATED_CDS"/>
    <property type="molecule type" value="Genomic_DNA"/>
</dbReference>
<dbReference type="SUPFAM" id="SSF56574">
    <property type="entry name" value="Serpins"/>
    <property type="match status" value="2"/>
</dbReference>
<evidence type="ECO:0000256" key="3">
    <source>
        <dbReference type="ARBA" id="ARBA00022900"/>
    </source>
</evidence>
<dbReference type="HOGENOM" id="CLU_011341_0_0_1"/>
<dbReference type="InterPro" id="IPR000215">
    <property type="entry name" value="Serpin_fam"/>
</dbReference>
<dbReference type="InterPro" id="IPR036186">
    <property type="entry name" value="Serpin_sf"/>
</dbReference>
<keyword evidence="5" id="KW-0732">Signal</keyword>
<sequence>MSLICKTSDFLVFGLLAAMSLQALASEEPLFAVDLYKSISTKDNLVFSPYSIQSCLGLAYMGAGGETASELAKGLRFGSVTKDEVANSFAGNNIGDLMKIANKIFLNKNYVVGESFAQLSKKSFNSGAENLNFADSIKSEKHINDWVENETNGKIKELLSPGTGEWESPFPNLNTRQMEFFSSPSVGKNVDFMYDDEYFYYGELDDLQATAVEMKYKNGDFSMVIVLPNDKDGLEKLAEKVQNNYNLMSVSERLTSKKIDIYIPKFEMEHELDLVGPLQKLGIKSMFEDSADFSNLFDGNAPAVKISKAVHKAVIKVDEAGSEASAATYLKAYPMSLSLDQKKFVADHPFLWYIKDKSNIYFMGQVTKFLVQNMTNGEIDSVFAPGTIDRDTSVMLINAISFKGKWASPFPAINTLTMDFYPNSNKAQKVEFMFDEDYFNFGIIEKLDAKVLELSYKNCNLSMIILLPNQMDGLENLIEEFHKEYYFDQISKSLSFENKVDVYIPKFKMDFEIDLKSALLKMGVKTMFTSEADFRDFFEGIAPKLTVSKVSHKAEIKVDEEGAEASASTYIKAYPMSLDLGKKTFKADHPFIWYIKDKKDNIYFMGQVVDPTVNL</sequence>
<accession>T1GWX2</accession>
<reference evidence="8" key="1">
    <citation type="submission" date="2013-02" db="EMBL/GenBank/DDBJ databases">
        <authorList>
            <person name="Hughes D."/>
        </authorList>
    </citation>
    <scope>NUCLEOTIDE SEQUENCE</scope>
    <source>
        <strain>Durham</strain>
        <strain evidence="8">NC isolate 2 -- Noor lab</strain>
    </source>
</reference>
<dbReference type="OMA" id="NLANIDW"/>
<feature type="chain" id="PRO_5004577795" description="Serpin domain-containing protein" evidence="5">
    <location>
        <begin position="26"/>
        <end position="615"/>
    </location>
</feature>
<evidence type="ECO:0000313" key="8">
    <source>
        <dbReference type="Proteomes" id="UP000015102"/>
    </source>
</evidence>
<name>T1GWX2_MEGSC</name>
<evidence type="ECO:0000256" key="5">
    <source>
        <dbReference type="SAM" id="SignalP"/>
    </source>
</evidence>
<dbReference type="Pfam" id="PF00079">
    <property type="entry name" value="Serpin"/>
    <property type="match status" value="2"/>
</dbReference>
<keyword evidence="8" id="KW-1185">Reference proteome</keyword>
<dbReference type="InterPro" id="IPR042178">
    <property type="entry name" value="Serpin_sf_1"/>
</dbReference>
<organism evidence="7 8">
    <name type="scientific">Megaselia scalaris</name>
    <name type="common">Humpbacked fly</name>
    <name type="synonym">Phora scalaris</name>
    <dbReference type="NCBI Taxonomy" id="36166"/>
    <lineage>
        <taxon>Eukaryota</taxon>
        <taxon>Metazoa</taxon>
        <taxon>Ecdysozoa</taxon>
        <taxon>Arthropoda</taxon>
        <taxon>Hexapoda</taxon>
        <taxon>Insecta</taxon>
        <taxon>Pterygota</taxon>
        <taxon>Neoptera</taxon>
        <taxon>Endopterygota</taxon>
        <taxon>Diptera</taxon>
        <taxon>Brachycera</taxon>
        <taxon>Muscomorpha</taxon>
        <taxon>Platypezoidea</taxon>
        <taxon>Phoridae</taxon>
        <taxon>Megaseliini</taxon>
        <taxon>Megaselia</taxon>
    </lineage>
</organism>
<dbReference type="SMART" id="SM00093">
    <property type="entry name" value="SERPIN"/>
    <property type="match status" value="2"/>
</dbReference>
<dbReference type="Gene3D" id="3.30.497.10">
    <property type="entry name" value="Antithrombin, subunit I, domain 2"/>
    <property type="match status" value="2"/>
</dbReference>
<dbReference type="CDD" id="cd19954">
    <property type="entry name" value="serpin42Dd-like_insects"/>
    <property type="match status" value="1"/>
</dbReference>
<dbReference type="InterPro" id="IPR042185">
    <property type="entry name" value="Serpin_sf_2"/>
</dbReference>
<dbReference type="PANTHER" id="PTHR11461:SF211">
    <property type="entry name" value="GH10112P-RELATED"/>
    <property type="match status" value="1"/>
</dbReference>
<dbReference type="STRING" id="36166.T1GWX2"/>
<evidence type="ECO:0000256" key="2">
    <source>
        <dbReference type="ARBA" id="ARBA00022690"/>
    </source>
</evidence>
<keyword evidence="3" id="KW-0722">Serine protease inhibitor</keyword>
<evidence type="ECO:0000256" key="1">
    <source>
        <dbReference type="ARBA" id="ARBA00009500"/>
    </source>
</evidence>
<dbReference type="Gene3D" id="2.30.39.10">
    <property type="entry name" value="Alpha-1-antitrypsin, domain 1"/>
    <property type="match status" value="2"/>
</dbReference>
<reference evidence="7" key="2">
    <citation type="submission" date="2015-06" db="UniProtKB">
        <authorList>
            <consortium name="EnsemblMetazoa"/>
        </authorList>
    </citation>
    <scope>IDENTIFICATION</scope>
</reference>
<proteinExistence type="inferred from homology"/>
<dbReference type="EnsemblMetazoa" id="MESCA008306-RA">
    <property type="protein sequence ID" value="MESCA008306-PA"/>
    <property type="gene ID" value="MESCA008306"/>
</dbReference>
<evidence type="ECO:0000259" key="6">
    <source>
        <dbReference type="SMART" id="SM00093"/>
    </source>
</evidence>
<keyword evidence="2" id="KW-0646">Protease inhibitor</keyword>
<dbReference type="PANTHER" id="PTHR11461">
    <property type="entry name" value="SERINE PROTEASE INHIBITOR, SERPIN"/>
    <property type="match status" value="1"/>
</dbReference>
<dbReference type="GO" id="GO:0004867">
    <property type="term" value="F:serine-type endopeptidase inhibitor activity"/>
    <property type="evidence" value="ECO:0007669"/>
    <property type="project" value="UniProtKB-KW"/>
</dbReference>
<feature type="signal peptide" evidence="5">
    <location>
        <begin position="1"/>
        <end position="25"/>
    </location>
</feature>
<feature type="domain" description="Serpin" evidence="6">
    <location>
        <begin position="370"/>
        <end position="611"/>
    </location>
</feature>
<dbReference type="EMBL" id="CAQQ02174729">
    <property type="status" value="NOT_ANNOTATED_CDS"/>
    <property type="molecule type" value="Genomic_DNA"/>
</dbReference>
<dbReference type="GO" id="GO:0005615">
    <property type="term" value="C:extracellular space"/>
    <property type="evidence" value="ECO:0007669"/>
    <property type="project" value="InterPro"/>
</dbReference>
<evidence type="ECO:0000313" key="7">
    <source>
        <dbReference type="EnsemblMetazoa" id="MESCA008306-PA"/>
    </source>
</evidence>